<dbReference type="SMART" id="SM00382">
    <property type="entry name" value="AAA"/>
    <property type="match status" value="1"/>
</dbReference>
<evidence type="ECO:0000256" key="1">
    <source>
        <dbReference type="SAM" id="MobiDB-lite"/>
    </source>
</evidence>
<name>A0ABU4HRW8_9ACTN</name>
<keyword evidence="3" id="KW-0067">ATP-binding</keyword>
<feature type="region of interest" description="Disordered" evidence="1">
    <location>
        <begin position="1"/>
        <end position="20"/>
    </location>
</feature>
<dbReference type="InterPro" id="IPR027417">
    <property type="entry name" value="P-loop_NTPase"/>
</dbReference>
<dbReference type="Gene3D" id="3.40.50.300">
    <property type="entry name" value="P-loop containing nucleotide triphosphate hydrolases"/>
    <property type="match status" value="1"/>
</dbReference>
<protein>
    <submittedName>
        <fullName evidence="3">ATP-binding protein</fullName>
    </submittedName>
</protein>
<reference evidence="4" key="1">
    <citation type="submission" date="2023-07" db="EMBL/GenBank/DDBJ databases">
        <title>Conexibacter stalactiti sp. nov., isolated from stalactites in a lava cave and emended description of the genus Conexibacter.</title>
        <authorList>
            <person name="Lee S.D."/>
        </authorList>
    </citation>
    <scope>NUCLEOTIDE SEQUENCE [LARGE SCALE GENOMIC DNA]</scope>
    <source>
        <strain evidence="4">KCTC 39840</strain>
    </source>
</reference>
<keyword evidence="4" id="KW-1185">Reference proteome</keyword>
<evidence type="ECO:0000259" key="2">
    <source>
        <dbReference type="SMART" id="SM00382"/>
    </source>
</evidence>
<dbReference type="EMBL" id="JAWSTH010000022">
    <property type="protein sequence ID" value="MDW5594799.1"/>
    <property type="molecule type" value="Genomic_DNA"/>
</dbReference>
<dbReference type="Pfam" id="PF13191">
    <property type="entry name" value="AAA_16"/>
    <property type="match status" value="1"/>
</dbReference>
<feature type="domain" description="AAA+ ATPase" evidence="2">
    <location>
        <begin position="41"/>
        <end position="228"/>
    </location>
</feature>
<dbReference type="SUPFAM" id="SSF52540">
    <property type="entry name" value="P-loop containing nucleoside triphosphate hydrolases"/>
    <property type="match status" value="1"/>
</dbReference>
<accession>A0ABU4HRW8</accession>
<dbReference type="PANTHER" id="PTHR34301">
    <property type="entry name" value="DNA-BINDING PROTEIN-RELATED"/>
    <property type="match status" value="1"/>
</dbReference>
<dbReference type="GO" id="GO:0005524">
    <property type="term" value="F:ATP binding"/>
    <property type="evidence" value="ECO:0007669"/>
    <property type="project" value="UniProtKB-KW"/>
</dbReference>
<proteinExistence type="predicted"/>
<evidence type="ECO:0000313" key="4">
    <source>
        <dbReference type="Proteomes" id="UP001284601"/>
    </source>
</evidence>
<dbReference type="RefSeq" id="WP_318597116.1">
    <property type="nucleotide sequence ID" value="NZ_JAWSTH010000022.1"/>
</dbReference>
<gene>
    <name evidence="3" type="ORF">R7226_10650</name>
</gene>
<dbReference type="InterPro" id="IPR003593">
    <property type="entry name" value="AAA+_ATPase"/>
</dbReference>
<reference evidence="3 4" key="2">
    <citation type="submission" date="2023-10" db="EMBL/GenBank/DDBJ databases">
        <authorList>
            <person name="Han X.F."/>
        </authorList>
    </citation>
    <scope>NUCLEOTIDE SEQUENCE [LARGE SCALE GENOMIC DNA]</scope>
    <source>
        <strain evidence="3 4">KCTC 39840</strain>
    </source>
</reference>
<dbReference type="PANTHER" id="PTHR34301:SF8">
    <property type="entry name" value="ATPASE DOMAIN-CONTAINING PROTEIN"/>
    <property type="match status" value="1"/>
</dbReference>
<sequence>MDRATNPYTPGAGTQPRALTGREQELDDFRVLRTRLSHGLPERSIVLCGLRGMGKTVLLREMAREARDDGWRVSFIEVRRGTDLRDALTAAALEQLAGLSIRERALGAFSRAMGLIRAIRATVTPEVQVDFDATELLTVGRSLEADLGELLARLGALARDQGIGVAFVVDELQELEGESLAALCAAMHRVNQEELPIALAAAGLPSLPGLLASAKSYAERLFAYPRIGLLPDAAAQRAIVEPPRTVLGDAAPTLDGAAVDRMVAFAAGYPMLLQAIGKHAWNRASGDRITLTDVRAAEHDAFDDLSRELFLARWQRATPRERDYLVAIATVGEPCSSAAAAHAAGFADSTAASVSRNQLIAKGLLWAPERGRIAFTMPLFDRFVLARDEHEPTAPA</sequence>
<organism evidence="3 4">
    <name type="scientific">Conexibacter stalactiti</name>
    <dbReference type="NCBI Taxonomy" id="1940611"/>
    <lineage>
        <taxon>Bacteria</taxon>
        <taxon>Bacillati</taxon>
        <taxon>Actinomycetota</taxon>
        <taxon>Thermoleophilia</taxon>
        <taxon>Solirubrobacterales</taxon>
        <taxon>Conexibacteraceae</taxon>
        <taxon>Conexibacter</taxon>
    </lineage>
</organism>
<dbReference type="Proteomes" id="UP001284601">
    <property type="component" value="Unassembled WGS sequence"/>
</dbReference>
<keyword evidence="3" id="KW-0547">Nucleotide-binding</keyword>
<evidence type="ECO:0000313" key="3">
    <source>
        <dbReference type="EMBL" id="MDW5594799.1"/>
    </source>
</evidence>
<dbReference type="InterPro" id="IPR041664">
    <property type="entry name" value="AAA_16"/>
</dbReference>
<comment type="caution">
    <text evidence="3">The sequence shown here is derived from an EMBL/GenBank/DDBJ whole genome shotgun (WGS) entry which is preliminary data.</text>
</comment>